<dbReference type="Gene3D" id="3.30.1540.10">
    <property type="entry name" value="formyl-coa transferase, domain 3"/>
    <property type="match status" value="1"/>
</dbReference>
<keyword evidence="4" id="KW-1185">Reference proteome</keyword>
<dbReference type="Gene3D" id="3.40.50.10540">
    <property type="entry name" value="Crotonobetainyl-coa:carnitine coa-transferase, domain 1"/>
    <property type="match status" value="1"/>
</dbReference>
<dbReference type="SUPFAM" id="SSF89796">
    <property type="entry name" value="CoA-transferase family III (CaiB/BaiF)"/>
    <property type="match status" value="1"/>
</dbReference>
<dbReference type="Proteomes" id="UP000184010">
    <property type="component" value="Unassembled WGS sequence"/>
</dbReference>
<sequence>MKSTEIPKFGPLAGVKVVSVGMSVAGPYAPSLMADFGADVIFIENPAAPDVCRQAPGSSFEKERKNHRSLVLNIPTPEGKEALLAILKKADILIETSKGGQWAKWGLTDEVLWQANPKLVIGHVSGFGQTGDPEYVARGSWDSIGQAFGGYMNLNGNPEPEPPAPAAPYTCDYLTAMSACWSCLAAYIHAQKTGQGESIDIAQFEAALTSHSYTQDYLTHGIERKRSGPKSVIAGWQGYQCKDGQIFTCFIGPNTMKKGLPLIGLDPDAPEYKGKLYVLVGEPGSEAIVEAMKKFCAARTVNEADLELNHNGIAASPIMTFEMMKTHPHYIAREEFIEWETFGGYTFKSTNIFPRMKNNPGKVWRPAPLFGMDNDDILEEAGLTPDQIKVLYENKVIAKA</sequence>
<keyword evidence="2 3" id="KW-0808">Transferase</keyword>
<evidence type="ECO:0000256" key="2">
    <source>
        <dbReference type="ARBA" id="ARBA00022679"/>
    </source>
</evidence>
<comment type="similarity">
    <text evidence="1">Belongs to the CoA-transferase III family.</text>
</comment>
<dbReference type="InterPro" id="IPR044855">
    <property type="entry name" value="CoA-Trfase_III_dom3_sf"/>
</dbReference>
<dbReference type="EMBL" id="FRDN01000024">
    <property type="protein sequence ID" value="SHN88268.1"/>
    <property type="molecule type" value="Genomic_DNA"/>
</dbReference>
<dbReference type="GO" id="GO:0016740">
    <property type="term" value="F:transferase activity"/>
    <property type="evidence" value="ECO:0007669"/>
    <property type="project" value="UniProtKB-KW"/>
</dbReference>
<dbReference type="RefSeq" id="WP_072775285.1">
    <property type="nucleotide sequence ID" value="NZ_FRDN01000024.1"/>
</dbReference>
<dbReference type="PANTHER" id="PTHR48228">
    <property type="entry name" value="SUCCINYL-COA--D-CITRAMALATE COA-TRANSFERASE"/>
    <property type="match status" value="1"/>
</dbReference>
<dbReference type="InterPro" id="IPR023606">
    <property type="entry name" value="CoA-Trfase_III_dom_1_sf"/>
</dbReference>
<name>A0A1M7UZ74_9FIRM</name>
<organism evidence="3 4">
    <name type="scientific">Desulfitobacterium chlororespirans DSM 11544</name>
    <dbReference type="NCBI Taxonomy" id="1121395"/>
    <lineage>
        <taxon>Bacteria</taxon>
        <taxon>Bacillati</taxon>
        <taxon>Bacillota</taxon>
        <taxon>Clostridia</taxon>
        <taxon>Eubacteriales</taxon>
        <taxon>Desulfitobacteriaceae</taxon>
        <taxon>Desulfitobacterium</taxon>
    </lineage>
</organism>
<dbReference type="Pfam" id="PF02515">
    <property type="entry name" value="CoA_transf_3"/>
    <property type="match status" value="1"/>
</dbReference>
<reference evidence="4" key="1">
    <citation type="submission" date="2016-12" db="EMBL/GenBank/DDBJ databases">
        <authorList>
            <person name="Varghese N."/>
            <person name="Submissions S."/>
        </authorList>
    </citation>
    <scope>NUCLEOTIDE SEQUENCE [LARGE SCALE GENOMIC DNA]</scope>
    <source>
        <strain evidence="4">DSM 11544</strain>
    </source>
</reference>
<dbReference type="InterPro" id="IPR003673">
    <property type="entry name" value="CoA-Trfase_fam_III"/>
</dbReference>
<evidence type="ECO:0000313" key="3">
    <source>
        <dbReference type="EMBL" id="SHN88268.1"/>
    </source>
</evidence>
<dbReference type="AlphaFoldDB" id="A0A1M7UZ74"/>
<accession>A0A1M7UZ74</accession>
<protein>
    <submittedName>
        <fullName evidence="3">L-carnitine CoA-transferase</fullName>
    </submittedName>
</protein>
<dbReference type="InterPro" id="IPR050509">
    <property type="entry name" value="CoA-transferase_III"/>
</dbReference>
<proteinExistence type="inferred from homology"/>
<evidence type="ECO:0000256" key="1">
    <source>
        <dbReference type="ARBA" id="ARBA00008383"/>
    </source>
</evidence>
<dbReference type="PANTHER" id="PTHR48228:SF6">
    <property type="entry name" value="L-CARNITINE COA-TRANSFERASE"/>
    <property type="match status" value="1"/>
</dbReference>
<dbReference type="STRING" id="1121395.SAMN02745215_05241"/>
<evidence type="ECO:0000313" key="4">
    <source>
        <dbReference type="Proteomes" id="UP000184010"/>
    </source>
</evidence>
<gene>
    <name evidence="3" type="ORF">SAMN02745215_05241</name>
</gene>